<evidence type="ECO:0000313" key="3">
    <source>
        <dbReference type="EMBL" id="KAK6588943.1"/>
    </source>
</evidence>
<feature type="domain" description="THIF-type NAD/FAD binding fold" evidence="1">
    <location>
        <begin position="301"/>
        <end position="538"/>
    </location>
</feature>
<dbReference type="InterPro" id="IPR000594">
    <property type="entry name" value="ThiF_NAD_FAD-bd"/>
</dbReference>
<evidence type="ECO:0000259" key="1">
    <source>
        <dbReference type="Pfam" id="PF00899"/>
    </source>
</evidence>
<name>A0AAV9XWQ2_9CRYT</name>
<dbReference type="GO" id="GO:0006995">
    <property type="term" value="P:cellular response to nitrogen starvation"/>
    <property type="evidence" value="ECO:0007669"/>
    <property type="project" value="TreeGrafter"/>
</dbReference>
<evidence type="ECO:0000259" key="2">
    <source>
        <dbReference type="Pfam" id="PF16420"/>
    </source>
</evidence>
<evidence type="ECO:0008006" key="5">
    <source>
        <dbReference type="Google" id="ProtNLM"/>
    </source>
</evidence>
<evidence type="ECO:0000313" key="4">
    <source>
        <dbReference type="Proteomes" id="UP001311799"/>
    </source>
</evidence>
<dbReference type="SUPFAM" id="SSF69572">
    <property type="entry name" value="Activating enzymes of the ubiquitin-like proteins"/>
    <property type="match status" value="1"/>
</dbReference>
<dbReference type="AlphaFoldDB" id="A0AAV9XWQ2"/>
<keyword evidence="4" id="KW-1185">Reference proteome</keyword>
<gene>
    <name evidence="3" type="ORF">RS030_273681</name>
</gene>
<feature type="domain" description="Ubiquitin-like modifier-activating enzyme Atg7 N-terminal" evidence="2">
    <location>
        <begin position="17"/>
        <end position="168"/>
    </location>
</feature>
<dbReference type="GO" id="GO:0000407">
    <property type="term" value="C:phagophore assembly site"/>
    <property type="evidence" value="ECO:0007669"/>
    <property type="project" value="TreeGrafter"/>
</dbReference>
<dbReference type="InterPro" id="IPR045886">
    <property type="entry name" value="ThiF/MoeB/HesA"/>
</dbReference>
<dbReference type="InterPro" id="IPR042522">
    <property type="entry name" value="Atg7_N_1"/>
</dbReference>
<dbReference type="Gene3D" id="3.40.50.720">
    <property type="entry name" value="NAD(P)-binding Rossmann-like Domain"/>
    <property type="match status" value="1"/>
</dbReference>
<dbReference type="GO" id="GO:0034727">
    <property type="term" value="P:piecemeal microautophagy of the nucleus"/>
    <property type="evidence" value="ECO:0007669"/>
    <property type="project" value="TreeGrafter"/>
</dbReference>
<dbReference type="GO" id="GO:0019779">
    <property type="term" value="F:Atg8 activating enzyme activity"/>
    <property type="evidence" value="ECO:0007669"/>
    <property type="project" value="TreeGrafter"/>
</dbReference>
<dbReference type="Pfam" id="PF00899">
    <property type="entry name" value="ThiF"/>
    <property type="match status" value="1"/>
</dbReference>
<dbReference type="EMBL" id="JAWDEY010000019">
    <property type="protein sequence ID" value="KAK6588943.1"/>
    <property type="molecule type" value="Genomic_DNA"/>
</dbReference>
<accession>A0AAV9XWQ2</accession>
<dbReference type="InterPro" id="IPR032197">
    <property type="entry name" value="Atg7_N"/>
</dbReference>
<organism evidence="3 4">
    <name type="scientific">Cryptosporidium xiaoi</name>
    <dbReference type="NCBI Taxonomy" id="659607"/>
    <lineage>
        <taxon>Eukaryota</taxon>
        <taxon>Sar</taxon>
        <taxon>Alveolata</taxon>
        <taxon>Apicomplexa</taxon>
        <taxon>Conoidasida</taxon>
        <taxon>Coccidia</taxon>
        <taxon>Eucoccidiorida</taxon>
        <taxon>Eimeriorina</taxon>
        <taxon>Cryptosporidiidae</taxon>
        <taxon>Cryptosporidium</taxon>
    </lineage>
</organism>
<dbReference type="Gene3D" id="3.40.140.70">
    <property type="entry name" value="Ubiquitin-like modifier-activating enzyme ATG7 N-terminal domain"/>
    <property type="match status" value="1"/>
</dbReference>
<comment type="caution">
    <text evidence="3">The sequence shown here is derived from an EMBL/GenBank/DDBJ whole genome shotgun (WGS) entry which is preliminary data.</text>
</comment>
<dbReference type="GO" id="GO:0000045">
    <property type="term" value="P:autophagosome assembly"/>
    <property type="evidence" value="ECO:0007669"/>
    <property type="project" value="TreeGrafter"/>
</dbReference>
<dbReference type="PANTHER" id="PTHR10953">
    <property type="entry name" value="UBIQUITIN-ACTIVATING ENZYME E1"/>
    <property type="match status" value="1"/>
</dbReference>
<dbReference type="GO" id="GO:0032446">
    <property type="term" value="P:protein modification by small protein conjugation"/>
    <property type="evidence" value="ECO:0007669"/>
    <property type="project" value="TreeGrafter"/>
</dbReference>
<sequence length="633" mass="73030">MNNKFEFNIISELPKVQIELGFWKTSSNLKYNELKLQNEYIDIFGFYNSQYNIVRIREESIKSNNKLHESEYNNLIKGKLRLLNSLHEILHLNKDIESNPQIHFSTNIETINNWFSEINNNEPEHYPFSFLLLIYFDFKKQIAYYSICFSNINKVFEFKILNNSDSNNDPSTSNFYDIIISPINHNDKNNNSSLNLESIKNSKLCCDILIKLKKDISKYSNNVVNCPWFFITILSYILIDKDNITDVISIKPNFIKKSNSMINNKAEINDDRLLSFDLKTHFDSYTIQQKINNINIDLIRWRIAPEFDPNKFKNLRFLLIGSGTLGCSVSRNLIGWGIRNITLVDNSEVSLNNPSRQCLFTFEDAKLKKNKASAAIERLRYICPDLIGHDLSFNVPILDDPTISDNEFIQKCEELKEIIQNSDVILLLTDTKESRLIPTILTSFINRYHRNKDNPILCITVGLGFDSFVVTRNTFIEDKVTSDQNDSNGCYFCGDLSVNSKTDLFDIPIDQQCSVVRIGNSYIASSIAVELIINLSQSNGYWNSTYCDNVEGILGSYPQCIRGSLNGFSIKNSFIQRNNNCIACSNKISDEMLNNEKNFLCKIFNNPKQLETFSGLDKYKQHIENNINIISDF</sequence>
<dbReference type="Proteomes" id="UP001311799">
    <property type="component" value="Unassembled WGS sequence"/>
</dbReference>
<reference evidence="3 4" key="1">
    <citation type="submission" date="2023-10" db="EMBL/GenBank/DDBJ databases">
        <title>Comparative genomics analysis reveals potential genetic determinants of host preference in Cryptosporidium xiaoi.</title>
        <authorList>
            <person name="Xiao L."/>
            <person name="Li J."/>
        </authorList>
    </citation>
    <scope>NUCLEOTIDE SEQUENCE [LARGE SCALE GENOMIC DNA]</scope>
    <source>
        <strain evidence="3 4">52996</strain>
    </source>
</reference>
<dbReference type="GO" id="GO:0019778">
    <property type="term" value="F:Atg12 activating enzyme activity"/>
    <property type="evidence" value="ECO:0007669"/>
    <property type="project" value="TreeGrafter"/>
</dbReference>
<dbReference type="PANTHER" id="PTHR10953:SF3">
    <property type="entry name" value="UBIQUITIN-LIKE MODIFIER-ACTIVATING ENZYME ATG7"/>
    <property type="match status" value="1"/>
</dbReference>
<proteinExistence type="predicted"/>
<dbReference type="InterPro" id="IPR035985">
    <property type="entry name" value="Ubiquitin-activating_enz"/>
</dbReference>
<dbReference type="GO" id="GO:0000422">
    <property type="term" value="P:autophagy of mitochondrion"/>
    <property type="evidence" value="ECO:0007669"/>
    <property type="project" value="TreeGrafter"/>
</dbReference>
<protein>
    <recommendedName>
        <fullName evidence="5">THIF-type NAD/FAD binding fold domain-containing protein</fullName>
    </recommendedName>
</protein>
<dbReference type="Pfam" id="PF16420">
    <property type="entry name" value="ATG7_N"/>
    <property type="match status" value="1"/>
</dbReference>